<sequence>MRNILLLRELSESAPDRYELAFSEAGYNPISLPVLETVLTNLSTFRDILLQGPRLQDISGVIVTSKRSCEAFKEALQLVQDEGDEKTLGWDAIPFYVVGKTTETALKGVFSSFGHLGLGSPDIRGQSSGSAATLAPFILDDLKERPAKILYLTGDKNRDTLPRILNEGGISLQPLQVYETQGSTSFEASLLSKLPSSRGMDNNIWWIVYFAPSAAAFVTAILHKHFDFERSQPPTPPTTTAATATAATASPLRQAKVAAIGPTTSSFLQDDLELRVHAMAQKPTPEDLLSSIIRNDSLET</sequence>
<dbReference type="GO" id="GO:0006780">
    <property type="term" value="P:uroporphyrinogen III biosynthetic process"/>
    <property type="evidence" value="ECO:0007669"/>
    <property type="project" value="InterPro"/>
</dbReference>
<protein>
    <submittedName>
        <fullName evidence="2">Tetrapyrrole biosynthesis, uroporphyrinogen III synthase</fullName>
    </submittedName>
</protein>
<dbReference type="Gene3D" id="3.40.50.10090">
    <property type="match status" value="2"/>
</dbReference>
<evidence type="ECO:0000313" key="2">
    <source>
        <dbReference type="EMBL" id="KAF9476896.1"/>
    </source>
</evidence>
<dbReference type="SUPFAM" id="SSF69618">
    <property type="entry name" value="HemD-like"/>
    <property type="match status" value="1"/>
</dbReference>
<feature type="domain" description="Tetrapyrrole biosynthesis uroporphyrinogen III synthase" evidence="1">
    <location>
        <begin position="17"/>
        <end position="289"/>
    </location>
</feature>
<organism evidence="2 3">
    <name type="scientific">Pholiota conissans</name>
    <dbReference type="NCBI Taxonomy" id="109636"/>
    <lineage>
        <taxon>Eukaryota</taxon>
        <taxon>Fungi</taxon>
        <taxon>Dikarya</taxon>
        <taxon>Basidiomycota</taxon>
        <taxon>Agaricomycotina</taxon>
        <taxon>Agaricomycetes</taxon>
        <taxon>Agaricomycetidae</taxon>
        <taxon>Agaricales</taxon>
        <taxon>Agaricineae</taxon>
        <taxon>Strophariaceae</taxon>
        <taxon>Pholiota</taxon>
    </lineage>
</organism>
<name>A0A9P5YZU4_9AGAR</name>
<dbReference type="InterPro" id="IPR003754">
    <property type="entry name" value="4pyrrol_synth_uPrphyn_synth"/>
</dbReference>
<proteinExistence type="predicted"/>
<evidence type="ECO:0000259" key="1">
    <source>
        <dbReference type="Pfam" id="PF02602"/>
    </source>
</evidence>
<comment type="caution">
    <text evidence="2">The sequence shown here is derived from an EMBL/GenBank/DDBJ whole genome shotgun (WGS) entry which is preliminary data.</text>
</comment>
<dbReference type="Proteomes" id="UP000807469">
    <property type="component" value="Unassembled WGS sequence"/>
</dbReference>
<dbReference type="AlphaFoldDB" id="A0A9P5YZU4"/>
<dbReference type="PANTHER" id="PTHR12390">
    <property type="entry name" value="UROPORPHYRINOGEN III SYNTHASE"/>
    <property type="match status" value="1"/>
</dbReference>
<dbReference type="PANTHER" id="PTHR12390:SF0">
    <property type="entry name" value="UROPORPHYRINOGEN-III SYNTHASE"/>
    <property type="match status" value="1"/>
</dbReference>
<dbReference type="InterPro" id="IPR036108">
    <property type="entry name" value="4pyrrol_syn_uPrphyn_synt_sf"/>
</dbReference>
<accession>A0A9P5YZU4</accession>
<dbReference type="InterPro" id="IPR039793">
    <property type="entry name" value="UROS/Hem4"/>
</dbReference>
<dbReference type="OrthoDB" id="5595751at2759"/>
<dbReference type="Pfam" id="PF02602">
    <property type="entry name" value="HEM4"/>
    <property type="match status" value="1"/>
</dbReference>
<dbReference type="CDD" id="cd06578">
    <property type="entry name" value="HemD"/>
    <property type="match status" value="1"/>
</dbReference>
<reference evidence="2" key="1">
    <citation type="submission" date="2020-11" db="EMBL/GenBank/DDBJ databases">
        <authorList>
            <consortium name="DOE Joint Genome Institute"/>
            <person name="Ahrendt S."/>
            <person name="Riley R."/>
            <person name="Andreopoulos W."/>
            <person name="Labutti K."/>
            <person name="Pangilinan J."/>
            <person name="Ruiz-Duenas F.J."/>
            <person name="Barrasa J.M."/>
            <person name="Sanchez-Garcia M."/>
            <person name="Camarero S."/>
            <person name="Miyauchi S."/>
            <person name="Serrano A."/>
            <person name="Linde D."/>
            <person name="Babiker R."/>
            <person name="Drula E."/>
            <person name="Ayuso-Fernandez I."/>
            <person name="Pacheco R."/>
            <person name="Padilla G."/>
            <person name="Ferreira P."/>
            <person name="Barriuso J."/>
            <person name="Kellner H."/>
            <person name="Castanera R."/>
            <person name="Alfaro M."/>
            <person name="Ramirez L."/>
            <person name="Pisabarro A.G."/>
            <person name="Kuo A."/>
            <person name="Tritt A."/>
            <person name="Lipzen A."/>
            <person name="He G."/>
            <person name="Yan M."/>
            <person name="Ng V."/>
            <person name="Cullen D."/>
            <person name="Martin F."/>
            <person name="Rosso M.-N."/>
            <person name="Henrissat B."/>
            <person name="Hibbett D."/>
            <person name="Martinez A.T."/>
            <person name="Grigoriev I.V."/>
        </authorList>
    </citation>
    <scope>NUCLEOTIDE SEQUENCE</scope>
    <source>
        <strain evidence="2">CIRM-BRFM 674</strain>
    </source>
</reference>
<keyword evidence="3" id="KW-1185">Reference proteome</keyword>
<gene>
    <name evidence="2" type="ORF">BDN70DRAFT_811462</name>
</gene>
<evidence type="ECO:0000313" key="3">
    <source>
        <dbReference type="Proteomes" id="UP000807469"/>
    </source>
</evidence>
<dbReference type="EMBL" id="MU155278">
    <property type="protein sequence ID" value="KAF9476896.1"/>
    <property type="molecule type" value="Genomic_DNA"/>
</dbReference>
<dbReference type="GO" id="GO:0004852">
    <property type="term" value="F:uroporphyrinogen-III synthase activity"/>
    <property type="evidence" value="ECO:0007669"/>
    <property type="project" value="InterPro"/>
</dbReference>
<dbReference type="GO" id="GO:0005829">
    <property type="term" value="C:cytosol"/>
    <property type="evidence" value="ECO:0007669"/>
    <property type="project" value="TreeGrafter"/>
</dbReference>